<evidence type="ECO:0000313" key="2">
    <source>
        <dbReference type="Proteomes" id="UP000646548"/>
    </source>
</evidence>
<accession>A0A834CP53</accession>
<sequence length="146" mass="16790">MLIVFSINQRPRRRLRLSDSSPRVLQLHMLDVCLQENVCVKAALHNRLPLVGHRVLGTAKQMKAVLTKKPGNNNLGFFYPYVSNRDLIPCSSQREPEQQGAGREVDYLPEKVCSLSPQCGCSFFYYIWQFFKRSCCHKKGRNGFVL</sequence>
<proteinExistence type="predicted"/>
<name>A0A834CP53_ORYME</name>
<dbReference type="Proteomes" id="UP000646548">
    <property type="component" value="Unassembled WGS sequence"/>
</dbReference>
<dbReference type="EMBL" id="WKFB01000181">
    <property type="protein sequence ID" value="KAF6732835.1"/>
    <property type="molecule type" value="Genomic_DNA"/>
</dbReference>
<organism evidence="1 2">
    <name type="scientific">Oryzias melastigma</name>
    <name type="common">Marine medaka</name>
    <dbReference type="NCBI Taxonomy" id="30732"/>
    <lineage>
        <taxon>Eukaryota</taxon>
        <taxon>Metazoa</taxon>
        <taxon>Chordata</taxon>
        <taxon>Craniata</taxon>
        <taxon>Vertebrata</taxon>
        <taxon>Euteleostomi</taxon>
        <taxon>Actinopterygii</taxon>
        <taxon>Neopterygii</taxon>
        <taxon>Teleostei</taxon>
        <taxon>Neoteleostei</taxon>
        <taxon>Acanthomorphata</taxon>
        <taxon>Ovalentaria</taxon>
        <taxon>Atherinomorphae</taxon>
        <taxon>Beloniformes</taxon>
        <taxon>Adrianichthyidae</taxon>
        <taxon>Oryziinae</taxon>
        <taxon>Oryzias</taxon>
    </lineage>
</organism>
<gene>
    <name evidence="1" type="ORF">FQA47_004038</name>
</gene>
<dbReference type="AlphaFoldDB" id="A0A834CP53"/>
<protein>
    <submittedName>
        <fullName evidence="1">Uncharacterized protein</fullName>
    </submittedName>
</protein>
<reference evidence="1" key="1">
    <citation type="journal article" name="BMC Genomics">
        <title>Long-read sequencing and de novo genome assembly of marine medaka (Oryzias melastigma).</title>
        <authorList>
            <person name="Liang P."/>
            <person name="Saqib H.S.A."/>
            <person name="Ni X."/>
            <person name="Shen Y."/>
        </authorList>
    </citation>
    <scope>NUCLEOTIDE SEQUENCE</scope>
    <source>
        <strain evidence="1">Bigg-433</strain>
    </source>
</reference>
<evidence type="ECO:0000313" key="1">
    <source>
        <dbReference type="EMBL" id="KAF6732835.1"/>
    </source>
</evidence>
<comment type="caution">
    <text evidence="1">The sequence shown here is derived from an EMBL/GenBank/DDBJ whole genome shotgun (WGS) entry which is preliminary data.</text>
</comment>